<reference evidence="3" key="1">
    <citation type="submission" date="2020-01" db="EMBL/GenBank/DDBJ databases">
        <authorList>
            <person name="Mishra B."/>
        </authorList>
    </citation>
    <scope>NUCLEOTIDE SEQUENCE [LARGE SCALE GENOMIC DNA]</scope>
</reference>
<sequence>MKTRRRNGLTNTRINKRPNTLENGRENSLPIPIDLMIDVFSWLPVKAIGRCRCVSKVWASILRRPDFTELFLTRSCARPKILFACQKGGDLFFFSAPHPQNPDENSSHHVTANYHMKFSFDGSFGICGLFPGLVGVCIRTPRGMEKMLVIVTLARGNPYLYPK</sequence>
<dbReference type="Pfam" id="PF00646">
    <property type="entry name" value="F-box"/>
    <property type="match status" value="1"/>
</dbReference>
<dbReference type="PANTHER" id="PTHR31111">
    <property type="entry name" value="BNAA05G37150D PROTEIN-RELATED"/>
    <property type="match status" value="1"/>
</dbReference>
<evidence type="ECO:0000313" key="3">
    <source>
        <dbReference type="EMBL" id="CAA7049564.1"/>
    </source>
</evidence>
<evidence type="ECO:0000256" key="1">
    <source>
        <dbReference type="SAM" id="MobiDB-lite"/>
    </source>
</evidence>
<dbReference type="InterPro" id="IPR036047">
    <property type="entry name" value="F-box-like_dom_sf"/>
</dbReference>
<feature type="domain" description="F-box" evidence="2">
    <location>
        <begin position="31"/>
        <end position="71"/>
    </location>
</feature>
<evidence type="ECO:0000313" key="4">
    <source>
        <dbReference type="Proteomes" id="UP000467841"/>
    </source>
</evidence>
<evidence type="ECO:0000259" key="2">
    <source>
        <dbReference type="SMART" id="SM00256"/>
    </source>
</evidence>
<accession>A0A6D2JZF0</accession>
<gene>
    <name evidence="3" type="ORF">MERR_LOCUS36799</name>
</gene>
<proteinExistence type="predicted"/>
<dbReference type="InterPro" id="IPR001810">
    <property type="entry name" value="F-box_dom"/>
</dbReference>
<dbReference type="EMBL" id="CACVBM020001418">
    <property type="protein sequence ID" value="CAA7049564.1"/>
    <property type="molecule type" value="Genomic_DNA"/>
</dbReference>
<dbReference type="OrthoDB" id="1076913at2759"/>
<dbReference type="AlphaFoldDB" id="A0A6D2JZF0"/>
<dbReference type="PANTHER" id="PTHR31111:SF99">
    <property type="entry name" value="F-BOX PROTEIN DOR"/>
    <property type="match status" value="1"/>
</dbReference>
<dbReference type="SUPFAM" id="SSF81383">
    <property type="entry name" value="F-box domain"/>
    <property type="match status" value="1"/>
</dbReference>
<dbReference type="Proteomes" id="UP000467841">
    <property type="component" value="Unassembled WGS sequence"/>
</dbReference>
<organism evidence="3 4">
    <name type="scientific">Microthlaspi erraticum</name>
    <dbReference type="NCBI Taxonomy" id="1685480"/>
    <lineage>
        <taxon>Eukaryota</taxon>
        <taxon>Viridiplantae</taxon>
        <taxon>Streptophyta</taxon>
        <taxon>Embryophyta</taxon>
        <taxon>Tracheophyta</taxon>
        <taxon>Spermatophyta</taxon>
        <taxon>Magnoliopsida</taxon>
        <taxon>eudicotyledons</taxon>
        <taxon>Gunneridae</taxon>
        <taxon>Pentapetalae</taxon>
        <taxon>rosids</taxon>
        <taxon>malvids</taxon>
        <taxon>Brassicales</taxon>
        <taxon>Brassicaceae</taxon>
        <taxon>Coluteocarpeae</taxon>
        <taxon>Microthlaspi</taxon>
    </lineage>
</organism>
<comment type="caution">
    <text evidence="3">The sequence shown here is derived from an EMBL/GenBank/DDBJ whole genome shotgun (WGS) entry which is preliminary data.</text>
</comment>
<feature type="compositionally biased region" description="Polar residues" evidence="1">
    <location>
        <begin position="8"/>
        <end position="22"/>
    </location>
</feature>
<dbReference type="SMART" id="SM00256">
    <property type="entry name" value="FBOX"/>
    <property type="match status" value="1"/>
</dbReference>
<name>A0A6D2JZF0_9BRAS</name>
<protein>
    <recommendedName>
        <fullName evidence="2">F-box domain-containing protein</fullName>
    </recommendedName>
</protein>
<feature type="region of interest" description="Disordered" evidence="1">
    <location>
        <begin position="1"/>
        <end position="23"/>
    </location>
</feature>
<keyword evidence="4" id="KW-1185">Reference proteome</keyword>
<dbReference type="Gene3D" id="1.20.1280.50">
    <property type="match status" value="1"/>
</dbReference>